<dbReference type="Proteomes" id="UP000709295">
    <property type="component" value="Unassembled WGS sequence"/>
</dbReference>
<evidence type="ECO:0000313" key="2">
    <source>
        <dbReference type="EMBL" id="KAG6946027.1"/>
    </source>
</evidence>
<proteinExistence type="predicted"/>
<comment type="caution">
    <text evidence="2">The sequence shown here is derived from an EMBL/GenBank/DDBJ whole genome shotgun (WGS) entry which is preliminary data.</text>
</comment>
<keyword evidence="3" id="KW-1185">Reference proteome</keyword>
<dbReference type="AlphaFoldDB" id="A0A8J5IJ41"/>
<feature type="region of interest" description="Disordered" evidence="1">
    <location>
        <begin position="41"/>
        <end position="81"/>
    </location>
</feature>
<dbReference type="EMBL" id="JAENGY010001966">
    <property type="protein sequence ID" value="KAG6946027.1"/>
    <property type="molecule type" value="Genomic_DNA"/>
</dbReference>
<reference evidence="2" key="1">
    <citation type="submission" date="2021-01" db="EMBL/GenBank/DDBJ databases">
        <title>Phytophthora aleatoria, a newly-described species from Pinus radiata is distinct from Phytophthora cactorum isolates based on comparative genomics.</title>
        <authorList>
            <person name="Mcdougal R."/>
            <person name="Panda P."/>
            <person name="Williams N."/>
            <person name="Studholme D.J."/>
        </authorList>
    </citation>
    <scope>NUCLEOTIDE SEQUENCE</scope>
    <source>
        <strain evidence="2">NZFS 4037</strain>
    </source>
</reference>
<accession>A0A8J5IJ41</accession>
<protein>
    <submittedName>
        <fullName evidence="2">Uncharacterized protein</fullName>
    </submittedName>
</protein>
<sequence length="120" mass="12895">MISPATNSAMDLASLLNAADNYTGDWELDADDELDQDVLAPPRAAPVDDDDEEEEVTKATAATSTQGTTRPAPGRTGNPYVDGIVLESGLHINHEANVQRAYSERQEVGLFSLFFVGLTE</sequence>
<name>A0A8J5IJ41_9STRA</name>
<gene>
    <name evidence="2" type="ORF">JG688_00016249</name>
</gene>
<evidence type="ECO:0000313" key="3">
    <source>
        <dbReference type="Proteomes" id="UP000709295"/>
    </source>
</evidence>
<evidence type="ECO:0000256" key="1">
    <source>
        <dbReference type="SAM" id="MobiDB-lite"/>
    </source>
</evidence>
<organism evidence="2 3">
    <name type="scientific">Phytophthora aleatoria</name>
    <dbReference type="NCBI Taxonomy" id="2496075"/>
    <lineage>
        <taxon>Eukaryota</taxon>
        <taxon>Sar</taxon>
        <taxon>Stramenopiles</taxon>
        <taxon>Oomycota</taxon>
        <taxon>Peronosporomycetes</taxon>
        <taxon>Peronosporales</taxon>
        <taxon>Peronosporaceae</taxon>
        <taxon>Phytophthora</taxon>
    </lineage>
</organism>